<keyword evidence="2" id="KW-0614">Plasmid</keyword>
<dbReference type="RefSeq" id="WP_115671931.1">
    <property type="nucleotide sequence ID" value="NZ_LS974446.1"/>
</dbReference>
<dbReference type="PIRSF" id="PIRSF016487">
    <property type="entry name" value="CYTH_UCP016487"/>
    <property type="match status" value="1"/>
</dbReference>
<sequence>MVQVPKYAQLEHERRFLIAVSPDLSDLPFRLIEDLYISATRMRLRAIIHSCGQQVEFKLCKKYPMENLFSGAIVNVYLTEAEYAVLAQLPGKRIRKRRHRLEFAAAAFAVDVFEDQLAGLILCEVEAASAEDLQSIPTPSWLGQEVTADPFFRGANLAHISASVLRTKLSSVGPVAGPAQNLM</sequence>
<gene>
    <name evidence="2" type="ORF">RHIZ70P_181</name>
</gene>
<protein>
    <recommendedName>
        <fullName evidence="3">CYTH domain-containing protein</fullName>
    </recommendedName>
</protein>
<dbReference type="OrthoDB" id="9805588at2"/>
<reference evidence="2" key="1">
    <citation type="submission" date="2018-07" db="EMBL/GenBank/DDBJ databases">
        <authorList>
            <person name="Quirk P.G."/>
            <person name="Krulwich T.A."/>
        </authorList>
    </citation>
    <scope>NUCLEOTIDE SEQUENCE</scope>
    <source>
        <strain evidence="2">T2.30D-1.1_plasmid</strain>
        <plasmid evidence="2">1</plasmid>
    </source>
</reference>
<proteinExistence type="predicted"/>
<feature type="active site" description="Proton acceptor" evidence="1">
    <location>
        <position position="36"/>
    </location>
</feature>
<dbReference type="EMBL" id="LS974446">
    <property type="protein sequence ID" value="SUS16689.1"/>
    <property type="molecule type" value="Genomic_DNA"/>
</dbReference>
<evidence type="ECO:0008006" key="3">
    <source>
        <dbReference type="Google" id="ProtNLM"/>
    </source>
</evidence>
<dbReference type="PANTHER" id="PTHR40114">
    <property type="entry name" value="SLR0698 PROTEIN"/>
    <property type="match status" value="1"/>
</dbReference>
<evidence type="ECO:0000256" key="1">
    <source>
        <dbReference type="PIRSR" id="PIRSR016487-1"/>
    </source>
</evidence>
<dbReference type="InterPro" id="IPR012042">
    <property type="entry name" value="NeuTTM/CthTTM-like"/>
</dbReference>
<dbReference type="Gene3D" id="2.40.320.10">
    <property type="entry name" value="Hypothetical Protein Pfu-838710-001"/>
    <property type="match status" value="1"/>
</dbReference>
<dbReference type="PANTHER" id="PTHR40114:SF1">
    <property type="entry name" value="SLR0698 PROTEIN"/>
    <property type="match status" value="1"/>
</dbReference>
<dbReference type="AlphaFoldDB" id="A0A380TL65"/>
<organism evidence="2">
    <name type="scientific">Ciceribacter selenitireducens ATCC BAA-1503</name>
    <dbReference type="NCBI Taxonomy" id="1336235"/>
    <lineage>
        <taxon>Bacteria</taxon>
        <taxon>Pseudomonadati</taxon>
        <taxon>Pseudomonadota</taxon>
        <taxon>Alphaproteobacteria</taxon>
        <taxon>Hyphomicrobiales</taxon>
        <taxon>Rhizobiaceae</taxon>
        <taxon>Ciceribacter</taxon>
    </lineage>
</organism>
<name>A0A380TL65_9HYPH</name>
<accession>A0A380TL65</accession>
<evidence type="ECO:0000313" key="2">
    <source>
        <dbReference type="EMBL" id="SUS16689.1"/>
    </source>
</evidence>
<dbReference type="InterPro" id="IPR033469">
    <property type="entry name" value="CYTH-like_dom_sf"/>
</dbReference>
<geneLocation type="plasmid" evidence="2">
    <name>1</name>
</geneLocation>
<dbReference type="SUPFAM" id="SSF55154">
    <property type="entry name" value="CYTH-like phosphatases"/>
    <property type="match status" value="1"/>
</dbReference>